<keyword evidence="1" id="KW-0597">Phosphoprotein</keyword>
<dbReference type="Pfam" id="PF15388">
    <property type="entry name" value="FAM117"/>
    <property type="match status" value="1"/>
</dbReference>
<sequence length="295" mass="31663">SPQTPPWWPEAKGDSAGSHRRSASGGSCDHRREVARLKQQLQHTPLAGRGGQEKPRGCSVLPGDPALLPSLPDPPGPGLGLSPRLQRSLEGLNRELEEAFVSEPGDEQLLRVLDVPDGHRAPAPSQPDSLDASLALEPGSGSWSSRSSLSPSLSPSFSPSLQSPGRPGVPEPKEKAGPSPSPEPPFASSPRPNHSFVFQREPPEGCERVRALEDTPAPVPAEPFQPSCPDRNKVHFCPSGSAFCPVRLMVPLLPRVGLLLRAFPSPFLPELPRNCERWKRGQPEDTALFHSSLVA</sequence>
<dbReference type="Proteomes" id="UP000520463">
    <property type="component" value="Unassembled WGS sequence"/>
</dbReference>
<feature type="non-terminal residue" evidence="3">
    <location>
        <position position="1"/>
    </location>
</feature>
<evidence type="ECO:0000313" key="4">
    <source>
        <dbReference type="Proteomes" id="UP000520463"/>
    </source>
</evidence>
<feature type="non-terminal residue" evidence="3">
    <location>
        <position position="295"/>
    </location>
</feature>
<protein>
    <submittedName>
        <fullName evidence="3">F117A protein</fullName>
    </submittedName>
</protein>
<organism evidence="3 4">
    <name type="scientific">Formicarius rufipectus</name>
    <dbReference type="NCBI Taxonomy" id="1118560"/>
    <lineage>
        <taxon>Eukaryota</taxon>
        <taxon>Metazoa</taxon>
        <taxon>Chordata</taxon>
        <taxon>Craniata</taxon>
        <taxon>Vertebrata</taxon>
        <taxon>Euteleostomi</taxon>
        <taxon>Archelosauria</taxon>
        <taxon>Archosauria</taxon>
        <taxon>Dinosauria</taxon>
        <taxon>Saurischia</taxon>
        <taxon>Theropoda</taxon>
        <taxon>Coelurosauria</taxon>
        <taxon>Aves</taxon>
        <taxon>Neognathae</taxon>
        <taxon>Neoaves</taxon>
        <taxon>Telluraves</taxon>
        <taxon>Australaves</taxon>
        <taxon>Passeriformes</taxon>
        <taxon>Formicariidae</taxon>
        <taxon>Formicarius</taxon>
    </lineage>
</organism>
<feature type="compositionally biased region" description="Low complexity" evidence="2">
    <location>
        <begin position="138"/>
        <end position="165"/>
    </location>
</feature>
<keyword evidence="4" id="KW-1185">Reference proteome</keyword>
<feature type="region of interest" description="Disordered" evidence="2">
    <location>
        <begin position="1"/>
        <end position="86"/>
    </location>
</feature>
<proteinExistence type="predicted"/>
<feature type="compositionally biased region" description="Low complexity" evidence="2">
    <location>
        <begin position="61"/>
        <end position="70"/>
    </location>
</feature>
<evidence type="ECO:0000256" key="1">
    <source>
        <dbReference type="ARBA" id="ARBA00022553"/>
    </source>
</evidence>
<dbReference type="PANTHER" id="PTHR14972:SF7">
    <property type="entry name" value="PROTEIN FAM117A"/>
    <property type="match status" value="1"/>
</dbReference>
<accession>A0A7L0NY03</accession>
<evidence type="ECO:0000313" key="3">
    <source>
        <dbReference type="EMBL" id="NXK98506.1"/>
    </source>
</evidence>
<name>A0A7L0NY03_9PASS</name>
<dbReference type="PANTHER" id="PTHR14972">
    <property type="entry name" value="AGAP011572-PA"/>
    <property type="match status" value="1"/>
</dbReference>
<gene>
    <name evidence="3" type="primary">Fam117a</name>
    <name evidence="3" type="ORF">FORRUF_R15120</name>
</gene>
<dbReference type="InterPro" id="IPR026642">
    <property type="entry name" value="Glcci1/FAM117"/>
</dbReference>
<reference evidence="3 4" key="1">
    <citation type="submission" date="2019-09" db="EMBL/GenBank/DDBJ databases">
        <title>Bird 10,000 Genomes (B10K) Project - Family phase.</title>
        <authorList>
            <person name="Zhang G."/>
        </authorList>
    </citation>
    <scope>NUCLEOTIDE SEQUENCE [LARGE SCALE GENOMIC DNA]</scope>
    <source>
        <strain evidence="3">B10K-DU-001-43</strain>
        <tissue evidence="3">Muscle</tissue>
    </source>
</reference>
<comment type="caution">
    <text evidence="3">The sequence shown here is derived from an EMBL/GenBank/DDBJ whole genome shotgun (WGS) entry which is preliminary data.</text>
</comment>
<evidence type="ECO:0000256" key="2">
    <source>
        <dbReference type="SAM" id="MobiDB-lite"/>
    </source>
</evidence>
<dbReference type="AlphaFoldDB" id="A0A7L0NY03"/>
<feature type="region of interest" description="Disordered" evidence="2">
    <location>
        <begin position="99"/>
        <end position="199"/>
    </location>
</feature>
<dbReference type="EMBL" id="VXAU01006108">
    <property type="protein sequence ID" value="NXK98506.1"/>
    <property type="molecule type" value="Genomic_DNA"/>
</dbReference>
<dbReference type="OrthoDB" id="10037581at2759"/>